<keyword evidence="5" id="KW-0862">Zinc</keyword>
<dbReference type="SMART" id="SM00849">
    <property type="entry name" value="Lactamase_B"/>
    <property type="match status" value="1"/>
</dbReference>
<dbReference type="GO" id="GO:0046872">
    <property type="term" value="F:metal ion binding"/>
    <property type="evidence" value="ECO:0007669"/>
    <property type="project" value="UniProtKB-KW"/>
</dbReference>
<evidence type="ECO:0000256" key="1">
    <source>
        <dbReference type="ARBA" id="ARBA00001947"/>
    </source>
</evidence>
<dbReference type="SUPFAM" id="SSF56281">
    <property type="entry name" value="Metallo-hydrolase/oxidoreductase"/>
    <property type="match status" value="1"/>
</dbReference>
<comment type="cofactor">
    <cofactor evidence="1">
        <name>Zn(2+)</name>
        <dbReference type="ChEBI" id="CHEBI:29105"/>
    </cofactor>
</comment>
<dbReference type="SUPFAM" id="SSF53474">
    <property type="entry name" value="alpha/beta-Hydrolases"/>
    <property type="match status" value="1"/>
</dbReference>
<gene>
    <name evidence="7" type="ORF">FPRO05_13021</name>
</gene>
<dbReference type="InterPro" id="IPR000073">
    <property type="entry name" value="AB_hydrolase_1"/>
</dbReference>
<dbReference type="PANTHER" id="PTHR42978">
    <property type="entry name" value="QUORUM-QUENCHING LACTONASE YTNP-RELATED-RELATED"/>
    <property type="match status" value="1"/>
</dbReference>
<evidence type="ECO:0000259" key="6">
    <source>
        <dbReference type="SMART" id="SM00849"/>
    </source>
</evidence>
<sequence length="587" mass="65339">MPLATDQAGNTVVEHSNGQRSHYKLDDFTDPWKPRKTIFIQHGFGRNVNFWYKWVPVLAQKYQVIRRDLRSHGLSSHPKPTDGYDYSLDTILWEIIDTMDQLKIDKVHFLGESTSGMLGEALAVKFPERISSLIICSSPTVLPPSTLEFFAFGRKDWPTACRELGSRGWAQQLAKVPGTMASDDPEYPAWWLDQVSSSPSEGLAAYAGFLSTLDARQFLEDIKQSMLILAPKNSAAVSVGSMEDVARQVVGAQLKVIDAPGHEIFTSGAEQCQQAVLQFLESFMSDLANALQALELLESTAQGKASLSVIQGGTFTIDLSLFVDSVSRDKRSTVPCLCFIITYQAPNGKKKRILYDLGIRRDISSYPPRIQEQLPHHYPLEALPDVKQRLLEGGLSPKDIDQVILSHMHWDHTGTPSDFPDATFSVGYGSLALLDGPPDTRNAHNNFSKDLFKGLEIKEFPDPRGWKIFGGLKAWDVTNQGFIYVVDSPGHLIGHISLLVRLGKKKWVLLIGDSCHDRRLLSGEQAIAQWEDGDGFLCCVHGDRDAAAQTLKAFRIWANAATECGIDFDIAFAHDIKWAQQHQEAFL</sequence>
<feature type="domain" description="Metallo-beta-lactamase" evidence="6">
    <location>
        <begin position="335"/>
        <end position="574"/>
    </location>
</feature>
<dbReference type="InterPro" id="IPR029058">
    <property type="entry name" value="AB_hydrolase_fold"/>
</dbReference>
<organism evidence="7 8">
    <name type="scientific">Gibberella intermedia</name>
    <name type="common">Bulb rot disease fungus</name>
    <name type="synonym">Fusarium proliferatum</name>
    <dbReference type="NCBI Taxonomy" id="948311"/>
    <lineage>
        <taxon>Eukaryota</taxon>
        <taxon>Fungi</taxon>
        <taxon>Dikarya</taxon>
        <taxon>Ascomycota</taxon>
        <taxon>Pezizomycotina</taxon>
        <taxon>Sordariomycetes</taxon>
        <taxon>Hypocreomycetidae</taxon>
        <taxon>Hypocreales</taxon>
        <taxon>Nectriaceae</taxon>
        <taxon>Fusarium</taxon>
        <taxon>Fusarium fujikuroi species complex</taxon>
    </lineage>
</organism>
<name>A0A365N243_GIBIN</name>
<dbReference type="EMBL" id="PKMI01000025">
    <property type="protein sequence ID" value="RBA14805.1"/>
    <property type="molecule type" value="Genomic_DNA"/>
</dbReference>
<reference evidence="7 8" key="1">
    <citation type="submission" date="2017-12" db="EMBL/GenBank/DDBJ databases">
        <title>Genome sequence of the mycotoxigenic crop pathogen Fusarium proliferatum, strain ITEM 2341 from Date Palm.</title>
        <authorList>
            <person name="Almiman B.F."/>
            <person name="Shittu T.A."/>
            <person name="Muthumeenakshi S."/>
            <person name="Baroncelli R."/>
            <person name="Sreenivasaprasada S."/>
        </authorList>
    </citation>
    <scope>NUCLEOTIDE SEQUENCE [LARGE SCALE GENOMIC DNA]</scope>
    <source>
        <strain evidence="7 8">ITEM 2341</strain>
    </source>
</reference>
<proteinExistence type="inferred from homology"/>
<evidence type="ECO:0000313" key="7">
    <source>
        <dbReference type="EMBL" id="RBA14805.1"/>
    </source>
</evidence>
<dbReference type="Pfam" id="PF00561">
    <property type="entry name" value="Abhydrolase_1"/>
    <property type="match status" value="1"/>
</dbReference>
<evidence type="ECO:0000256" key="3">
    <source>
        <dbReference type="ARBA" id="ARBA00022723"/>
    </source>
</evidence>
<dbReference type="GO" id="GO:0016787">
    <property type="term" value="F:hydrolase activity"/>
    <property type="evidence" value="ECO:0007669"/>
    <property type="project" value="UniProtKB-KW"/>
</dbReference>
<accession>A0A365N243</accession>
<evidence type="ECO:0000256" key="2">
    <source>
        <dbReference type="ARBA" id="ARBA00007749"/>
    </source>
</evidence>
<dbReference type="InterPro" id="IPR036866">
    <property type="entry name" value="RibonucZ/Hydroxyglut_hydro"/>
</dbReference>
<keyword evidence="3" id="KW-0479">Metal-binding</keyword>
<dbReference type="InterPro" id="IPR051013">
    <property type="entry name" value="MBL_superfamily_lactonases"/>
</dbReference>
<dbReference type="CDD" id="cd07730">
    <property type="entry name" value="metallo-hydrolase-like_MBL-fold"/>
    <property type="match status" value="1"/>
</dbReference>
<dbReference type="Pfam" id="PF00753">
    <property type="entry name" value="Lactamase_B"/>
    <property type="match status" value="1"/>
</dbReference>
<dbReference type="Gene3D" id="3.40.50.1820">
    <property type="entry name" value="alpha/beta hydrolase"/>
    <property type="match status" value="1"/>
</dbReference>
<dbReference type="AlphaFoldDB" id="A0A365N243"/>
<protein>
    <recommendedName>
        <fullName evidence="6">Metallo-beta-lactamase domain-containing protein</fullName>
    </recommendedName>
</protein>
<evidence type="ECO:0000256" key="4">
    <source>
        <dbReference type="ARBA" id="ARBA00022801"/>
    </source>
</evidence>
<comment type="caution">
    <text evidence="7">The sequence shown here is derived from an EMBL/GenBank/DDBJ whole genome shotgun (WGS) entry which is preliminary data.</text>
</comment>
<evidence type="ECO:0000256" key="5">
    <source>
        <dbReference type="ARBA" id="ARBA00022833"/>
    </source>
</evidence>
<dbReference type="Gene3D" id="3.60.15.10">
    <property type="entry name" value="Ribonuclease Z/Hydroxyacylglutathione hydrolase-like"/>
    <property type="match status" value="1"/>
</dbReference>
<dbReference type="InterPro" id="IPR001279">
    <property type="entry name" value="Metallo-B-lactamas"/>
</dbReference>
<evidence type="ECO:0000313" key="8">
    <source>
        <dbReference type="Proteomes" id="UP000251714"/>
    </source>
</evidence>
<keyword evidence="4" id="KW-0378">Hydrolase</keyword>
<dbReference type="Proteomes" id="UP000251714">
    <property type="component" value="Unassembled WGS sequence"/>
</dbReference>
<comment type="similarity">
    <text evidence="2">Belongs to the metallo-beta-lactamase superfamily.</text>
</comment>
<dbReference type="PANTHER" id="PTHR42978:SF2">
    <property type="entry name" value="102 KBASES UNSTABLE REGION: FROM 1 TO 119443"/>
    <property type="match status" value="1"/>
</dbReference>